<reference evidence="2" key="1">
    <citation type="journal article" date="2006" name="PLoS Biol.">
        <title>Macronuclear genome sequence of the ciliate Tetrahymena thermophila, a model eukaryote.</title>
        <authorList>
            <person name="Eisen J.A."/>
            <person name="Coyne R.S."/>
            <person name="Wu M."/>
            <person name="Wu D."/>
            <person name="Thiagarajan M."/>
            <person name="Wortman J.R."/>
            <person name="Badger J.H."/>
            <person name="Ren Q."/>
            <person name="Amedeo P."/>
            <person name="Jones K.M."/>
            <person name="Tallon L.J."/>
            <person name="Delcher A.L."/>
            <person name="Salzberg S.L."/>
            <person name="Silva J.C."/>
            <person name="Haas B.J."/>
            <person name="Majoros W.H."/>
            <person name="Farzad M."/>
            <person name="Carlton J.M."/>
            <person name="Smith R.K. Jr."/>
            <person name="Garg J."/>
            <person name="Pearlman R.E."/>
            <person name="Karrer K.M."/>
            <person name="Sun L."/>
            <person name="Manning G."/>
            <person name="Elde N.C."/>
            <person name="Turkewitz A.P."/>
            <person name="Asai D.J."/>
            <person name="Wilkes D.E."/>
            <person name="Wang Y."/>
            <person name="Cai H."/>
            <person name="Collins K."/>
            <person name="Stewart B.A."/>
            <person name="Lee S.R."/>
            <person name="Wilamowska K."/>
            <person name="Weinberg Z."/>
            <person name="Ruzzo W.L."/>
            <person name="Wloga D."/>
            <person name="Gaertig J."/>
            <person name="Frankel J."/>
            <person name="Tsao C.-C."/>
            <person name="Gorovsky M.A."/>
            <person name="Keeling P.J."/>
            <person name="Waller R.F."/>
            <person name="Patron N.J."/>
            <person name="Cherry J.M."/>
            <person name="Stover N.A."/>
            <person name="Krieger C.J."/>
            <person name="del Toro C."/>
            <person name="Ryder H.F."/>
            <person name="Williamson S.C."/>
            <person name="Barbeau R.A."/>
            <person name="Hamilton E.P."/>
            <person name="Orias E."/>
        </authorList>
    </citation>
    <scope>NUCLEOTIDE SEQUENCE [LARGE SCALE GENOMIC DNA]</scope>
    <source>
        <strain evidence="2">SB210</strain>
    </source>
</reference>
<dbReference type="RefSeq" id="XP_001022579.1">
    <property type="nucleotide sequence ID" value="XM_001022579.1"/>
</dbReference>
<sequence length="104" mass="12050">MGKQQLIILSSSEEKPKQYGLQKIIQKKDGFALPLNKKRFQKLEIVARELEEIYKSMICSNQSFTCLSTKSSIESFDKCPEDKCLSIQNDEEDDEEIYSSFDLE</sequence>
<evidence type="ECO:0000313" key="1">
    <source>
        <dbReference type="EMBL" id="EAS02334.1"/>
    </source>
</evidence>
<protein>
    <submittedName>
        <fullName evidence="1">Uncharacterized protein</fullName>
    </submittedName>
</protein>
<dbReference type="EMBL" id="GG662540">
    <property type="protein sequence ID" value="EAS02334.1"/>
    <property type="molecule type" value="Genomic_DNA"/>
</dbReference>
<dbReference type="AlphaFoldDB" id="Q240T0"/>
<dbReference type="KEGG" id="tet:TTHERM_00624530"/>
<accession>Q240T0</accession>
<dbReference type="HOGENOM" id="CLU_2255580_0_0_1"/>
<dbReference type="GeneID" id="7828555"/>
<dbReference type="InParanoid" id="Q240T0"/>
<organism evidence="1 2">
    <name type="scientific">Tetrahymena thermophila (strain SB210)</name>
    <dbReference type="NCBI Taxonomy" id="312017"/>
    <lineage>
        <taxon>Eukaryota</taxon>
        <taxon>Sar</taxon>
        <taxon>Alveolata</taxon>
        <taxon>Ciliophora</taxon>
        <taxon>Intramacronucleata</taxon>
        <taxon>Oligohymenophorea</taxon>
        <taxon>Hymenostomatida</taxon>
        <taxon>Tetrahymenina</taxon>
        <taxon>Tetrahymenidae</taxon>
        <taxon>Tetrahymena</taxon>
    </lineage>
</organism>
<keyword evidence="2" id="KW-1185">Reference proteome</keyword>
<gene>
    <name evidence="1" type="ORF">TTHERM_00624530</name>
</gene>
<dbReference type="Proteomes" id="UP000009168">
    <property type="component" value="Unassembled WGS sequence"/>
</dbReference>
<proteinExistence type="predicted"/>
<name>Q240T0_TETTS</name>
<evidence type="ECO:0000313" key="2">
    <source>
        <dbReference type="Proteomes" id="UP000009168"/>
    </source>
</evidence>